<keyword evidence="2" id="KW-0812">Transmembrane</keyword>
<keyword evidence="2" id="KW-0472">Membrane</keyword>
<sequence length="407" mass="43296">MSASALGSDNTSPTRFSPITETDHAGYVWIVTIIGITYTAMTCLLRGWIKFRVYGWDDALITIATLLHLFQAIPIFWGLSSGLAKSINITDPADGPAISKAFFAAQLMGLAILSLSKCSVLALMLRVFSPETGMTGGYRACILLTIISATWGVASVIALSADCGASTILSPEGSQRCPGIYDRMLGVTIPDIITDVLICAVPLWVTLPLNMTKGVRFNVALGFSFRIFVVPLTALRLAYFRDVLPGSADPQLAVTDSLLFQQTALAVSLVSATIPNMRTFMKSIDIGFALPAPGHADDDTRGYALRTFGGSTIVSGRNAGGDGGGGGGGSGNHTNRSLASNSSRSGNGEDFEELALRPDGVHHEARISHGTHLSDATEEEHSSINRTSSQDRIITKRMEWAVRHDTG</sequence>
<name>A0ABR2IWG9_9PEZI</name>
<dbReference type="InterPro" id="IPR049326">
    <property type="entry name" value="Rhodopsin_dom_fungi"/>
</dbReference>
<keyword evidence="5" id="KW-1185">Reference proteome</keyword>
<feature type="compositionally biased region" description="Polar residues" evidence="1">
    <location>
        <begin position="332"/>
        <end position="346"/>
    </location>
</feature>
<dbReference type="PANTHER" id="PTHR39614:SF2">
    <property type="entry name" value="INTEGRAL MEMBRANE PROTEIN"/>
    <property type="match status" value="1"/>
</dbReference>
<keyword evidence="2" id="KW-1133">Transmembrane helix</keyword>
<evidence type="ECO:0000259" key="3">
    <source>
        <dbReference type="Pfam" id="PF20684"/>
    </source>
</evidence>
<dbReference type="Proteomes" id="UP001390339">
    <property type="component" value="Unassembled WGS sequence"/>
</dbReference>
<evidence type="ECO:0000313" key="5">
    <source>
        <dbReference type="Proteomes" id="UP001390339"/>
    </source>
</evidence>
<evidence type="ECO:0000256" key="1">
    <source>
        <dbReference type="SAM" id="MobiDB-lite"/>
    </source>
</evidence>
<evidence type="ECO:0000313" key="4">
    <source>
        <dbReference type="EMBL" id="KAK8868959.1"/>
    </source>
</evidence>
<feature type="region of interest" description="Disordered" evidence="1">
    <location>
        <begin position="370"/>
        <end position="390"/>
    </location>
</feature>
<dbReference type="EMBL" id="JAPCWZ010000004">
    <property type="protein sequence ID" value="KAK8868959.1"/>
    <property type="molecule type" value="Genomic_DNA"/>
</dbReference>
<reference evidence="4 5" key="1">
    <citation type="journal article" date="2024" name="IMA Fungus">
        <title>Apiospora arundinis, a panoply of carbohydrate-active enzymes and secondary metabolites.</title>
        <authorList>
            <person name="Sorensen T."/>
            <person name="Petersen C."/>
            <person name="Muurmann A.T."/>
            <person name="Christiansen J.V."/>
            <person name="Brundto M.L."/>
            <person name="Overgaard C.K."/>
            <person name="Boysen A.T."/>
            <person name="Wollenberg R.D."/>
            <person name="Larsen T.O."/>
            <person name="Sorensen J.L."/>
            <person name="Nielsen K.L."/>
            <person name="Sondergaard T.E."/>
        </authorList>
    </citation>
    <scope>NUCLEOTIDE SEQUENCE [LARGE SCALE GENOMIC DNA]</scope>
    <source>
        <strain evidence="4 5">AAU 773</strain>
    </source>
</reference>
<feature type="region of interest" description="Disordered" evidence="1">
    <location>
        <begin position="316"/>
        <end position="350"/>
    </location>
</feature>
<feature type="transmembrane region" description="Helical" evidence="2">
    <location>
        <begin position="217"/>
        <end position="239"/>
    </location>
</feature>
<feature type="transmembrane region" description="Helical" evidence="2">
    <location>
        <begin position="103"/>
        <end position="128"/>
    </location>
</feature>
<feature type="domain" description="Rhodopsin" evidence="3">
    <location>
        <begin position="51"/>
        <end position="282"/>
    </location>
</feature>
<proteinExistence type="predicted"/>
<feature type="transmembrane region" description="Helical" evidence="2">
    <location>
        <begin position="140"/>
        <end position="161"/>
    </location>
</feature>
<accession>A0ABR2IWG9</accession>
<dbReference type="PANTHER" id="PTHR39614">
    <property type="entry name" value="INTEGRAL MEMBRANE PROTEIN"/>
    <property type="match status" value="1"/>
</dbReference>
<feature type="transmembrane region" description="Helical" evidence="2">
    <location>
        <begin position="184"/>
        <end position="205"/>
    </location>
</feature>
<evidence type="ECO:0000256" key="2">
    <source>
        <dbReference type="SAM" id="Phobius"/>
    </source>
</evidence>
<dbReference type="Pfam" id="PF20684">
    <property type="entry name" value="Fung_rhodopsin"/>
    <property type="match status" value="1"/>
</dbReference>
<protein>
    <recommendedName>
        <fullName evidence="3">Rhodopsin domain-containing protein</fullName>
    </recommendedName>
</protein>
<organism evidence="4 5">
    <name type="scientific">Apiospora arundinis</name>
    <dbReference type="NCBI Taxonomy" id="335852"/>
    <lineage>
        <taxon>Eukaryota</taxon>
        <taxon>Fungi</taxon>
        <taxon>Dikarya</taxon>
        <taxon>Ascomycota</taxon>
        <taxon>Pezizomycotina</taxon>
        <taxon>Sordariomycetes</taxon>
        <taxon>Xylariomycetidae</taxon>
        <taxon>Amphisphaeriales</taxon>
        <taxon>Apiosporaceae</taxon>
        <taxon>Apiospora</taxon>
    </lineage>
</organism>
<comment type="caution">
    <text evidence="4">The sequence shown here is derived from an EMBL/GenBank/DDBJ whole genome shotgun (WGS) entry which is preliminary data.</text>
</comment>
<feature type="transmembrane region" description="Helical" evidence="2">
    <location>
        <begin position="60"/>
        <end position="83"/>
    </location>
</feature>
<feature type="compositionally biased region" description="Gly residues" evidence="1">
    <location>
        <begin position="318"/>
        <end position="331"/>
    </location>
</feature>
<gene>
    <name evidence="4" type="ORF">PGQ11_007537</name>
</gene>
<feature type="transmembrane region" description="Helical" evidence="2">
    <location>
        <begin position="26"/>
        <end position="48"/>
    </location>
</feature>